<protein>
    <submittedName>
        <fullName evidence="1">Uncharacterized protein</fullName>
    </submittedName>
</protein>
<evidence type="ECO:0000313" key="1">
    <source>
        <dbReference type="EMBL" id="CAH6718236.1"/>
    </source>
</evidence>
<organism evidence="1 2">
    <name type="scientific">[Candida] jaroonii</name>
    <dbReference type="NCBI Taxonomy" id="467808"/>
    <lineage>
        <taxon>Eukaryota</taxon>
        <taxon>Fungi</taxon>
        <taxon>Dikarya</taxon>
        <taxon>Ascomycota</taxon>
        <taxon>Saccharomycotina</taxon>
        <taxon>Pichiomycetes</taxon>
        <taxon>Debaryomycetaceae</taxon>
        <taxon>Yamadazyma</taxon>
    </lineage>
</organism>
<accession>A0ACA9Y0B4</accession>
<name>A0ACA9Y0B4_9ASCO</name>
<sequence>MITGLFLIISIFAATPLQGRPSLVPQVKSGAVQCEFPSQLRKPGAGCKISLQIVVFLSHTPKSWEGDYKS</sequence>
<evidence type="ECO:0000313" key="2">
    <source>
        <dbReference type="Proteomes" id="UP001152531"/>
    </source>
</evidence>
<comment type="caution">
    <text evidence="1">The sequence shown here is derived from an EMBL/GenBank/DDBJ whole genome shotgun (WGS) entry which is preliminary data.</text>
</comment>
<dbReference type="EMBL" id="CALSDN010000001">
    <property type="protein sequence ID" value="CAH6718236.1"/>
    <property type="molecule type" value="Genomic_DNA"/>
</dbReference>
<proteinExistence type="predicted"/>
<gene>
    <name evidence="1" type="ORF">CLIB1444_01S02190</name>
</gene>
<keyword evidence="2" id="KW-1185">Reference proteome</keyword>
<dbReference type="Proteomes" id="UP001152531">
    <property type="component" value="Unassembled WGS sequence"/>
</dbReference>
<reference evidence="1" key="1">
    <citation type="submission" date="2022-06" db="EMBL/GenBank/DDBJ databases">
        <authorList>
            <person name="Legras J.-L."/>
            <person name="Devillers H."/>
            <person name="Grondin C."/>
        </authorList>
    </citation>
    <scope>NUCLEOTIDE SEQUENCE</scope>
    <source>
        <strain evidence="1">CLIB 1444</strain>
    </source>
</reference>